<protein>
    <submittedName>
        <fullName evidence="5">Phage tail tape measure protein</fullName>
    </submittedName>
</protein>
<feature type="domain" description="M23ase beta-sheet core" evidence="3">
    <location>
        <begin position="1126"/>
        <end position="1219"/>
    </location>
</feature>
<accession>A0AAF0BIF7</accession>
<feature type="coiled-coil region" evidence="2">
    <location>
        <begin position="93"/>
        <end position="127"/>
    </location>
</feature>
<proteinExistence type="predicted"/>
<sequence>MVERIEGMSIEMSLNALEAERGVAGLRDRMRTLDAEMRNSLSSFDRTEKSAEQYGATLDGLSKKVQVQERVVKASKEQYEKMVAQYGEGSKKAEAAKRSYENQSATLNGLNRRVEKTTQEFETFKKEQDLATSSTGKFIKQAEESEKTLKKYGEGLKGFGDKATKYVTAPLLGIGGLLLKQASDVESSQVRIQNSLGLTEAEAEKVYASIRKVYQDGWGESLEEVENTAEAVLTQLKNIDDPKQLQNAIKNAQLLADTFEMDTNEALRGVNALMETYGMTADEAFDYMVVGAQKGLDKTDELGDNLSEYAPLLKDAGYEADEMFAALTAGLDAGAYNLDKVNDLIKEFAIRVGDNTIQDAIADMGGEWQSIYDTWVASGGTVDDLFRSLGNHLASIKDPQEKQNALTEIWGSIGEDAGAKVVEGIAGAEDAYENVAGAAEKATESAEQTFGERSQKVLRKYTDALLPVGEKVLDLAEDYLPKLTKSVEGLTQWVENLDEDSVDLALKLGGIAIAAGPLSSILGNTFEVMSWGSGHVKSLTKSIAENGGLIPALTAKGTGLVSGLSSVVGFLTNPWVLGIGAGVLAITGLTMYLRQDAIKSVDDFGNKVSDTTTEAVTSFMDLSSETQTELDYMFLTHAEITDEGANTLIGKFDSMYQTIKTAAETNFQEQSETLSQFFAETGEKTDEGEAEILTKIQQGYSNRQTALDEYNARAKEIIDKANAENRELTEAEYKELSNLQMIANDYAITELTASEEEQLVIREMMSQQKGEIDAQTAANTVARSKEAKEASIADANTKYEEVVAAAIYQRDEMGTISAEEADEIIREAGRQRDESINKANEMHLGVVEEAQKQAEGHINKVNWETGEVLSIWGTFWQGVFRGFSDAPGNMASALSGQSWRVQNAIKDLMNGGISKVESGINSMIRAFNVIFDLLDSDLSFSRVTLPRVSFESHGGVGSNQSGVMQYATGTDAHPGGPAIVGDGGMKELIALPTGQMFLSPDTDTFVDLPKGTEVLSGPKTKTFMKNWGIPQYEDGIGTKIWEWVGEGAKGLLGNVLGSLGISTPSATGTFGTIAHDGFNLIKSEALDYLKGFIEKLVPVGALDFAGLTMTSGFGWRPSPGGIGPSNHKGVDFAGPVGTPIPSQTSGRVVASAYGPERGNYVHIRSGLYDYKYYHFLRNLVSAGQDVKRGQTIGLLGNTGLSTGPHVHFQVERGGVPINPLGFATGGLVGHGLYELGEEGYPEYVIPTDPNRRTEAMKLLALAGKDIESSKRPNELPNVTTNSTDNDKLDTMIALLTELNNKEYSPTLLMQLGNEVIRVLNGQLQRINGRDLELIERGLNL</sequence>
<feature type="domain" description="Phage tail tape measure protein" evidence="4">
    <location>
        <begin position="223"/>
        <end position="411"/>
    </location>
</feature>
<dbReference type="Pfam" id="PF10145">
    <property type="entry name" value="PhageMin_Tail"/>
    <property type="match status" value="1"/>
</dbReference>
<dbReference type="PANTHER" id="PTHR37813">
    <property type="entry name" value="FELS-2 PROPHAGE PROTEIN"/>
    <property type="match status" value="1"/>
</dbReference>
<name>A0AAF0BIF7_9LACT</name>
<keyword evidence="1" id="KW-1188">Viral release from host cell</keyword>
<dbReference type="PANTHER" id="PTHR37813:SF1">
    <property type="entry name" value="FELS-2 PROPHAGE PROTEIN"/>
    <property type="match status" value="1"/>
</dbReference>
<dbReference type="InterPro" id="IPR010090">
    <property type="entry name" value="Phage_tape_meas"/>
</dbReference>
<keyword evidence="2" id="KW-0175">Coiled coil</keyword>
<dbReference type="EMBL" id="CP116590">
    <property type="protein sequence ID" value="WCG37052.1"/>
    <property type="molecule type" value="Genomic_DNA"/>
</dbReference>
<reference evidence="5" key="1">
    <citation type="submission" date="2023-01" db="EMBL/GenBank/DDBJ databases">
        <title>Oxazolidinone resistance genes in florfenicol resistant enterococci from beef cattle and veal calves at slaughter.</title>
        <authorList>
            <person name="Biggel M."/>
        </authorList>
    </citation>
    <scope>NUCLEOTIDE SEQUENCE</scope>
    <source>
        <strain evidence="5">K79-1</strain>
    </source>
</reference>
<dbReference type="NCBIfam" id="TIGR01760">
    <property type="entry name" value="tape_meas_TP901"/>
    <property type="match status" value="1"/>
</dbReference>
<dbReference type="Proteomes" id="UP001179483">
    <property type="component" value="Chromosome"/>
</dbReference>
<evidence type="ECO:0000259" key="3">
    <source>
        <dbReference type="Pfam" id="PF01551"/>
    </source>
</evidence>
<dbReference type="InterPro" id="IPR011055">
    <property type="entry name" value="Dup_hybrid_motif"/>
</dbReference>
<dbReference type="RefSeq" id="WP_271735319.1">
    <property type="nucleotide sequence ID" value="NZ_CP116590.1"/>
</dbReference>
<organism evidence="5 6">
    <name type="scientific">Aerococcus urinaeequi</name>
    <dbReference type="NCBI Taxonomy" id="51665"/>
    <lineage>
        <taxon>Bacteria</taxon>
        <taxon>Bacillati</taxon>
        <taxon>Bacillota</taxon>
        <taxon>Bacilli</taxon>
        <taxon>Lactobacillales</taxon>
        <taxon>Aerococcaceae</taxon>
        <taxon>Aerococcus</taxon>
    </lineage>
</organism>
<dbReference type="Gene3D" id="2.70.70.10">
    <property type="entry name" value="Glucose Permease (Domain IIA)"/>
    <property type="match status" value="1"/>
</dbReference>
<dbReference type="SUPFAM" id="SSF57997">
    <property type="entry name" value="Tropomyosin"/>
    <property type="match status" value="1"/>
</dbReference>
<evidence type="ECO:0000256" key="1">
    <source>
        <dbReference type="ARBA" id="ARBA00022612"/>
    </source>
</evidence>
<dbReference type="CDD" id="cd12797">
    <property type="entry name" value="M23_peptidase"/>
    <property type="match status" value="1"/>
</dbReference>
<feature type="coiled-coil region" evidence="2">
    <location>
        <begin position="707"/>
        <end position="734"/>
    </location>
</feature>
<evidence type="ECO:0000313" key="6">
    <source>
        <dbReference type="Proteomes" id="UP001179483"/>
    </source>
</evidence>
<evidence type="ECO:0000313" key="5">
    <source>
        <dbReference type="EMBL" id="WCG37052.1"/>
    </source>
</evidence>
<dbReference type="SUPFAM" id="SSF51261">
    <property type="entry name" value="Duplicated hybrid motif"/>
    <property type="match status" value="1"/>
</dbReference>
<evidence type="ECO:0000259" key="4">
    <source>
        <dbReference type="Pfam" id="PF10145"/>
    </source>
</evidence>
<gene>
    <name evidence="5" type="ORF">PML80_05870</name>
</gene>
<dbReference type="InterPro" id="IPR016047">
    <property type="entry name" value="M23ase_b-sheet_dom"/>
</dbReference>
<dbReference type="Pfam" id="PF01551">
    <property type="entry name" value="Peptidase_M23"/>
    <property type="match status" value="1"/>
</dbReference>
<evidence type="ECO:0000256" key="2">
    <source>
        <dbReference type="SAM" id="Coils"/>
    </source>
</evidence>